<dbReference type="PANTHER" id="PTHR43080:SF29">
    <property type="entry name" value="OS02G0818000 PROTEIN"/>
    <property type="match status" value="1"/>
</dbReference>
<keyword evidence="6" id="KW-1185">Reference proteome</keyword>
<dbReference type="InterPro" id="IPR014004">
    <property type="entry name" value="Transpt-assoc_nodulatn_dom_bac"/>
</dbReference>
<dbReference type="PIRSF" id="PIRSF036990">
    <property type="entry name" value="UCP036990_CBS_BON"/>
    <property type="match status" value="1"/>
</dbReference>
<evidence type="ECO:0000259" key="3">
    <source>
        <dbReference type="PROSITE" id="PS50914"/>
    </source>
</evidence>
<dbReference type="CDD" id="cd04586">
    <property type="entry name" value="CBS_pair_BON_assoc"/>
    <property type="match status" value="1"/>
</dbReference>
<feature type="domain" description="CBS" evidence="4">
    <location>
        <begin position="92"/>
        <end position="149"/>
    </location>
</feature>
<dbReference type="Proteomes" id="UP000503011">
    <property type="component" value="Chromosome"/>
</dbReference>
<dbReference type="InterPro" id="IPR007055">
    <property type="entry name" value="BON_dom"/>
</dbReference>
<gene>
    <name evidence="5" type="ORF">Psuf_092030</name>
</gene>
<sequence>MRKWTVADVMTTDVVAVPEDATYRTVVEQLAARRISAVPVVDAARKVVGVVSEVDLVYKVEFAGTAVHRRVFPTRRRSAREKGEGMVARELMTAPAVTADPATSLHAAARLMTEKGVKRLPIVTPDGVLAGIVSRADLLKVHLRTDDDLRQDITDEVLLRTLWLEPLVVDVKVANGVVTLRGHLDRRTLADLTAQLVAAVPGVVAVEDHLTYALDDGDLTGSQWHRSHPFSTTGP</sequence>
<dbReference type="SUPFAM" id="SSF54631">
    <property type="entry name" value="CBS-domain pair"/>
    <property type="match status" value="1"/>
</dbReference>
<dbReference type="Pfam" id="PF00571">
    <property type="entry name" value="CBS"/>
    <property type="match status" value="2"/>
</dbReference>
<dbReference type="KEGG" id="psuu:Psuf_092030"/>
<dbReference type="InterPro" id="IPR051257">
    <property type="entry name" value="Diverse_CBS-Domain"/>
</dbReference>
<dbReference type="Gene3D" id="3.10.580.10">
    <property type="entry name" value="CBS-domain"/>
    <property type="match status" value="1"/>
</dbReference>
<dbReference type="EMBL" id="AP022871">
    <property type="protein sequence ID" value="BCB91890.1"/>
    <property type="molecule type" value="Genomic_DNA"/>
</dbReference>
<dbReference type="SMART" id="SM00116">
    <property type="entry name" value="CBS"/>
    <property type="match status" value="2"/>
</dbReference>
<organism evidence="5 6">
    <name type="scientific">Phytohabitans suffuscus</name>
    <dbReference type="NCBI Taxonomy" id="624315"/>
    <lineage>
        <taxon>Bacteria</taxon>
        <taxon>Bacillati</taxon>
        <taxon>Actinomycetota</taxon>
        <taxon>Actinomycetes</taxon>
        <taxon>Micromonosporales</taxon>
        <taxon>Micromonosporaceae</taxon>
    </lineage>
</organism>
<dbReference type="AlphaFoldDB" id="A0A6F8Z0D1"/>
<evidence type="ECO:0000313" key="6">
    <source>
        <dbReference type="Proteomes" id="UP000503011"/>
    </source>
</evidence>
<dbReference type="SMART" id="SM00749">
    <property type="entry name" value="BON"/>
    <property type="match status" value="1"/>
</dbReference>
<reference evidence="5 6" key="2">
    <citation type="submission" date="2020-03" db="EMBL/GenBank/DDBJ databases">
        <authorList>
            <person name="Ichikawa N."/>
            <person name="Kimura A."/>
            <person name="Kitahashi Y."/>
            <person name="Uohara A."/>
        </authorList>
    </citation>
    <scope>NUCLEOTIDE SEQUENCE [LARGE SCALE GENOMIC DNA]</scope>
    <source>
        <strain evidence="5 6">NBRC 105367</strain>
    </source>
</reference>
<evidence type="ECO:0000313" key="5">
    <source>
        <dbReference type="EMBL" id="BCB91890.1"/>
    </source>
</evidence>
<dbReference type="InterPro" id="IPR017080">
    <property type="entry name" value="UCP036990_CBS_BON"/>
</dbReference>
<dbReference type="InterPro" id="IPR000644">
    <property type="entry name" value="CBS_dom"/>
</dbReference>
<dbReference type="PROSITE" id="PS51371">
    <property type="entry name" value="CBS"/>
    <property type="match status" value="2"/>
</dbReference>
<accession>A0A6F8Z0D1</accession>
<reference evidence="5 6" key="1">
    <citation type="submission" date="2020-03" db="EMBL/GenBank/DDBJ databases">
        <title>Whole genome shotgun sequence of Phytohabitans suffuscus NBRC 105367.</title>
        <authorList>
            <person name="Komaki H."/>
            <person name="Tamura T."/>
        </authorList>
    </citation>
    <scope>NUCLEOTIDE SEQUENCE [LARGE SCALE GENOMIC DNA]</scope>
    <source>
        <strain evidence="5 6">NBRC 105367</strain>
    </source>
</reference>
<evidence type="ECO:0000256" key="1">
    <source>
        <dbReference type="ARBA" id="ARBA00023122"/>
    </source>
</evidence>
<dbReference type="PANTHER" id="PTHR43080">
    <property type="entry name" value="CBS DOMAIN-CONTAINING PROTEIN CBSX3, MITOCHONDRIAL"/>
    <property type="match status" value="1"/>
</dbReference>
<dbReference type="Gene3D" id="3.30.1340.30">
    <property type="match status" value="1"/>
</dbReference>
<dbReference type="Pfam" id="PF04972">
    <property type="entry name" value="BON"/>
    <property type="match status" value="1"/>
</dbReference>
<dbReference type="RefSeq" id="WP_173165437.1">
    <property type="nucleotide sequence ID" value="NZ_AP022871.1"/>
</dbReference>
<feature type="domain" description="BON" evidence="3">
    <location>
        <begin position="145"/>
        <end position="214"/>
    </location>
</feature>
<keyword evidence="1 2" id="KW-0129">CBS domain</keyword>
<evidence type="ECO:0000256" key="2">
    <source>
        <dbReference type="PROSITE-ProRule" id="PRU00703"/>
    </source>
</evidence>
<feature type="domain" description="CBS" evidence="4">
    <location>
        <begin position="10"/>
        <end position="67"/>
    </location>
</feature>
<protein>
    <recommendedName>
        <fullName evidence="7">CBS domain-containing protein</fullName>
    </recommendedName>
</protein>
<name>A0A6F8Z0D1_9ACTN</name>
<evidence type="ECO:0008006" key="7">
    <source>
        <dbReference type="Google" id="ProtNLM"/>
    </source>
</evidence>
<dbReference type="InterPro" id="IPR046342">
    <property type="entry name" value="CBS_dom_sf"/>
</dbReference>
<evidence type="ECO:0000259" key="4">
    <source>
        <dbReference type="PROSITE" id="PS51371"/>
    </source>
</evidence>
<proteinExistence type="predicted"/>
<dbReference type="PROSITE" id="PS50914">
    <property type="entry name" value="BON"/>
    <property type="match status" value="1"/>
</dbReference>